<dbReference type="AlphaFoldDB" id="Q750R8"/>
<feature type="region of interest" description="Disordered" evidence="2">
    <location>
        <begin position="1"/>
        <end position="20"/>
    </location>
</feature>
<evidence type="ECO:0000256" key="2">
    <source>
        <dbReference type="SAM" id="MobiDB-lite"/>
    </source>
</evidence>
<dbReference type="Proteomes" id="UP000000591">
    <property type="component" value="Chromosome VII"/>
</dbReference>
<evidence type="ECO:0000313" key="4">
    <source>
        <dbReference type="EMBL" id="AAS54362.1"/>
    </source>
</evidence>
<dbReference type="HOGENOM" id="CLU_072378_0_0_1"/>
<dbReference type="InParanoid" id="Q750R8"/>
<dbReference type="OrthoDB" id="10257948at2759"/>
<gene>
    <name evidence="4" type="ORF">AGOS_AGL129W</name>
</gene>
<organism evidence="4 5">
    <name type="scientific">Eremothecium gossypii (strain ATCC 10895 / CBS 109.51 / FGSC 9923 / NRRL Y-1056)</name>
    <name type="common">Yeast</name>
    <name type="synonym">Ashbya gossypii</name>
    <dbReference type="NCBI Taxonomy" id="284811"/>
    <lineage>
        <taxon>Eukaryota</taxon>
        <taxon>Fungi</taxon>
        <taxon>Dikarya</taxon>
        <taxon>Ascomycota</taxon>
        <taxon>Saccharomycotina</taxon>
        <taxon>Saccharomycetes</taxon>
        <taxon>Saccharomycetales</taxon>
        <taxon>Saccharomycetaceae</taxon>
        <taxon>Eremothecium</taxon>
    </lineage>
</organism>
<dbReference type="Gene3D" id="3.40.30.10">
    <property type="entry name" value="Glutaredoxin"/>
    <property type="match status" value="1"/>
</dbReference>
<dbReference type="CDD" id="cd02989">
    <property type="entry name" value="Phd_like_TxnDC9"/>
    <property type="match status" value="1"/>
</dbReference>
<dbReference type="GeneID" id="4622837"/>
<dbReference type="OMA" id="HFFHPEF"/>
<protein>
    <submittedName>
        <fullName evidence="4">AGL129Wp</fullName>
    </submittedName>
</protein>
<reference evidence="5" key="2">
    <citation type="journal article" date="2013" name="G3 (Bethesda)">
        <title>Genomes of Ashbya fungi isolated from insects reveal four mating-type loci, numerous translocations, lack of transposons, and distinct gene duplications.</title>
        <authorList>
            <person name="Dietrich F.S."/>
            <person name="Voegeli S."/>
            <person name="Kuo S."/>
            <person name="Philippsen P."/>
        </authorList>
    </citation>
    <scope>GENOME REANNOTATION</scope>
    <source>
        <strain evidence="5">ATCC 10895 / CBS 109.51 / FGSC 9923 / NRRL Y-1056</strain>
    </source>
</reference>
<evidence type="ECO:0000313" key="5">
    <source>
        <dbReference type="Proteomes" id="UP000000591"/>
    </source>
</evidence>
<dbReference type="STRING" id="284811.Q750R8"/>
<dbReference type="KEGG" id="ago:AGOS_AGL129W"/>
<dbReference type="SMR" id="Q750R8"/>
<name>Q750R8_EREGS</name>
<keyword evidence="5" id="KW-1185">Reference proteome</keyword>
<dbReference type="InterPro" id="IPR024253">
    <property type="entry name" value="Phosducin_thioredoxin-like_dom"/>
</dbReference>
<feature type="domain" description="Phosducin" evidence="3">
    <location>
        <begin position="25"/>
        <end position="182"/>
    </location>
</feature>
<dbReference type="RefSeq" id="NP_986538.1">
    <property type="nucleotide sequence ID" value="NM_211600.1"/>
</dbReference>
<dbReference type="SUPFAM" id="SSF52833">
    <property type="entry name" value="Thioredoxin-like"/>
    <property type="match status" value="1"/>
</dbReference>
<sequence length="198" mass="22507">MAAERVAQSEDKLTASGSDDEALDELLESLENDDSFLDRYREQRTEQLAQHFREARQNAASGDYGQLHTLEDEGALLALSTRTARVVIHFYLETFPRCQTMDSKLRKLAAKHMHTRFVRISVEKCPFLVQRLGIKVLPCVISYRDGLERDRLVGFQDLGNQPEDFPLAALERRLASIGMLPSGADALTVNRIDRDHDY</sequence>
<dbReference type="EMBL" id="AE016820">
    <property type="protein sequence ID" value="AAS54362.1"/>
    <property type="molecule type" value="Genomic_DNA"/>
</dbReference>
<dbReference type="GO" id="GO:0005737">
    <property type="term" value="C:cytoplasm"/>
    <property type="evidence" value="ECO:0000318"/>
    <property type="project" value="GO_Central"/>
</dbReference>
<comment type="similarity">
    <text evidence="1">Belongs to the phosducin family.</text>
</comment>
<dbReference type="eggNOG" id="KOG1672">
    <property type="taxonomic scope" value="Eukaryota"/>
</dbReference>
<evidence type="ECO:0000256" key="1">
    <source>
        <dbReference type="ARBA" id="ARBA00009686"/>
    </source>
</evidence>
<reference evidence="4 5" key="1">
    <citation type="journal article" date="2004" name="Science">
        <title>The Ashbya gossypii genome as a tool for mapping the ancient Saccharomyces cerevisiae genome.</title>
        <authorList>
            <person name="Dietrich F.S."/>
            <person name="Voegeli S."/>
            <person name="Brachat S."/>
            <person name="Lerch A."/>
            <person name="Gates K."/>
            <person name="Steiner S."/>
            <person name="Mohr C."/>
            <person name="Pohlmann R."/>
            <person name="Luedi P."/>
            <person name="Choi S."/>
            <person name="Wing R.A."/>
            <person name="Flavier A."/>
            <person name="Gaffney T.D."/>
            <person name="Philippsen P."/>
        </authorList>
    </citation>
    <scope>NUCLEOTIDE SEQUENCE [LARGE SCALE GENOMIC DNA]</scope>
    <source>
        <strain evidence="5">ATCC 10895 / CBS 109.51 / FGSC 9923 / NRRL Y-1056</strain>
    </source>
</reference>
<accession>Q750R8</accession>
<evidence type="ECO:0000259" key="3">
    <source>
        <dbReference type="Pfam" id="PF02114"/>
    </source>
</evidence>
<proteinExistence type="inferred from homology"/>
<dbReference type="PANTHER" id="PTHR21148">
    <property type="entry name" value="THIOREDOXIN DOMAIN-CONTAINING PROTEIN 9"/>
    <property type="match status" value="1"/>
</dbReference>
<dbReference type="InterPro" id="IPR036249">
    <property type="entry name" value="Thioredoxin-like_sf"/>
</dbReference>
<dbReference type="Pfam" id="PF02114">
    <property type="entry name" value="Phosducin"/>
    <property type="match status" value="1"/>
</dbReference>
<dbReference type="FunCoup" id="Q750R8">
    <property type="interactions" value="764"/>
</dbReference>